<protein>
    <submittedName>
        <fullName evidence="1">Uncharacterized protein</fullName>
    </submittedName>
</protein>
<sequence length="72" mass="8113">MATEQPDLIGPDEVAYRLELTPAQLKVTWTALKTLADDLGHDEHDVLEVVRQVLAKLPDENAIRAIRLDQPR</sequence>
<proteinExistence type="predicted"/>
<gene>
    <name evidence="1" type="ORF">SAMN02745716_1026</name>
</gene>
<evidence type="ECO:0000313" key="1">
    <source>
        <dbReference type="EMBL" id="SEH12237.1"/>
    </source>
</evidence>
<dbReference type="Proteomes" id="UP000222056">
    <property type="component" value="Unassembled WGS sequence"/>
</dbReference>
<reference evidence="2" key="1">
    <citation type="submission" date="2016-10" db="EMBL/GenBank/DDBJ databases">
        <authorList>
            <person name="Varghese N."/>
            <person name="Submissions S."/>
        </authorList>
    </citation>
    <scope>NUCLEOTIDE SEQUENCE [LARGE SCALE GENOMIC DNA]</scope>
    <source>
        <strain evidence="2">ATCC 35263</strain>
    </source>
</reference>
<organism evidence="1 2">
    <name type="scientific">Thermoleophilum album</name>
    <dbReference type="NCBI Taxonomy" id="29539"/>
    <lineage>
        <taxon>Bacteria</taxon>
        <taxon>Bacillati</taxon>
        <taxon>Actinomycetota</taxon>
        <taxon>Thermoleophilia</taxon>
        <taxon>Thermoleophilales</taxon>
        <taxon>Thermoleophilaceae</taxon>
        <taxon>Thermoleophilum</taxon>
    </lineage>
</organism>
<evidence type="ECO:0000313" key="2">
    <source>
        <dbReference type="Proteomes" id="UP000222056"/>
    </source>
</evidence>
<dbReference type="EMBL" id="FNWJ01000001">
    <property type="protein sequence ID" value="SEH12237.1"/>
    <property type="molecule type" value="Genomic_DNA"/>
</dbReference>
<name>A0A1H6FMU8_THEAL</name>
<dbReference type="RefSeq" id="WP_093116805.1">
    <property type="nucleotide sequence ID" value="NZ_FNWJ01000001.1"/>
</dbReference>
<keyword evidence="2" id="KW-1185">Reference proteome</keyword>
<dbReference type="OrthoDB" id="5244804at2"/>
<accession>A0A1H6FMU8</accession>
<dbReference type="AlphaFoldDB" id="A0A1H6FMU8"/>